<evidence type="ECO:0000313" key="1">
    <source>
        <dbReference type="EMBL" id="DAG05695.1"/>
    </source>
</evidence>
<protein>
    <submittedName>
        <fullName evidence="1">Uncharacterized protein</fullName>
    </submittedName>
</protein>
<sequence>MEDKVCCNCGNCERRPERGGIETYCAIDNHRIGYVECFTQKCKYWKRETKWDGMEEALKHGGRQDE</sequence>
<proteinExistence type="predicted"/>
<reference evidence="1" key="1">
    <citation type="journal article" date="2021" name="Proc. Natl. Acad. Sci. U.S.A.">
        <title>A Catalog of Tens of Thousands of Viruses from Human Metagenomes Reveals Hidden Associations with Chronic Diseases.</title>
        <authorList>
            <person name="Tisza M.J."/>
            <person name="Buck C.B."/>
        </authorList>
    </citation>
    <scope>NUCLEOTIDE SEQUENCE</scope>
    <source>
        <strain evidence="1">Ct6BA50</strain>
    </source>
</reference>
<dbReference type="EMBL" id="BK016263">
    <property type="protein sequence ID" value="DAG05695.1"/>
    <property type="molecule type" value="Genomic_DNA"/>
</dbReference>
<organism evidence="1">
    <name type="scientific">Podoviridae sp. ct6BA50</name>
    <dbReference type="NCBI Taxonomy" id="2825221"/>
    <lineage>
        <taxon>Viruses</taxon>
        <taxon>Duplodnaviria</taxon>
        <taxon>Heunggongvirae</taxon>
        <taxon>Uroviricota</taxon>
        <taxon>Caudoviricetes</taxon>
    </lineage>
</organism>
<accession>A0A8S5VGI2</accession>
<name>A0A8S5VGI2_9CAUD</name>